<dbReference type="InterPro" id="IPR045864">
    <property type="entry name" value="aa-tRNA-synth_II/BPL/LPL"/>
</dbReference>
<evidence type="ECO:0000256" key="2">
    <source>
        <dbReference type="ARBA" id="ARBA00008653"/>
    </source>
</evidence>
<evidence type="ECO:0000256" key="11">
    <source>
        <dbReference type="ARBA" id="ARBA00023146"/>
    </source>
</evidence>
<dbReference type="InterPro" id="IPR004532">
    <property type="entry name" value="Phe-tRNA-ligase_IIc_bsu_bact"/>
</dbReference>
<dbReference type="EMBL" id="MGBR01000001">
    <property type="protein sequence ID" value="OGK73642.1"/>
    <property type="molecule type" value="Genomic_DNA"/>
</dbReference>
<evidence type="ECO:0000313" key="16">
    <source>
        <dbReference type="Proteomes" id="UP000177050"/>
    </source>
</evidence>
<dbReference type="Pfam" id="PF03484">
    <property type="entry name" value="B5"/>
    <property type="match status" value="1"/>
</dbReference>
<keyword evidence="9" id="KW-0460">Magnesium</keyword>
<organism evidence="15 16">
    <name type="scientific">Candidatus Roizmanbacteria bacterium RIFOXYD1_FULL_38_12</name>
    <dbReference type="NCBI Taxonomy" id="1802093"/>
    <lineage>
        <taxon>Bacteria</taxon>
        <taxon>Candidatus Roizmaniibacteriota</taxon>
    </lineage>
</organism>
<protein>
    <recommendedName>
        <fullName evidence="4">phenylalanine--tRNA ligase</fullName>
        <ecNumber evidence="4">6.1.1.20</ecNumber>
    </recommendedName>
    <alternativeName>
        <fullName evidence="12">Phenylalanyl-tRNA synthetase beta subunit</fullName>
    </alternativeName>
</protein>
<dbReference type="SUPFAM" id="SSF55681">
    <property type="entry name" value="Class II aaRS and biotin synthetases"/>
    <property type="match status" value="1"/>
</dbReference>
<feature type="domain" description="B5" evidence="14">
    <location>
        <begin position="296"/>
        <end position="373"/>
    </location>
</feature>
<dbReference type="GO" id="GO:0000287">
    <property type="term" value="F:magnesium ion binding"/>
    <property type="evidence" value="ECO:0007669"/>
    <property type="project" value="InterPro"/>
</dbReference>
<evidence type="ECO:0000313" key="15">
    <source>
        <dbReference type="EMBL" id="OGK73642.1"/>
    </source>
</evidence>
<dbReference type="PANTHER" id="PTHR10947:SF0">
    <property type="entry name" value="PHENYLALANINE--TRNA LIGASE BETA SUBUNIT"/>
    <property type="match status" value="1"/>
</dbReference>
<dbReference type="SMART" id="SM00873">
    <property type="entry name" value="B3_4"/>
    <property type="match status" value="1"/>
</dbReference>
<dbReference type="GO" id="GO:0005524">
    <property type="term" value="F:ATP binding"/>
    <property type="evidence" value="ECO:0007669"/>
    <property type="project" value="UniProtKB-KW"/>
</dbReference>
<evidence type="ECO:0000256" key="1">
    <source>
        <dbReference type="ARBA" id="ARBA00001946"/>
    </source>
</evidence>
<comment type="similarity">
    <text evidence="2">Belongs to the phenylalanyl-tRNA synthetase beta subunit family. Type 1 subfamily.</text>
</comment>
<keyword evidence="11" id="KW-0030">Aminoacyl-tRNA synthetase</keyword>
<sequence>MNTKITHSWLLEYLDTKATPLEIQKYLSLCGPSIEKVEKTQGGDYVYDVEITSNRVDTASVMGIAREAATILTRFGIKSAYKPPRLEFSKQTAETGLPLDIVDSKGLCKRIMAVVMDNITIKPSPKLIQKRLQDVGIRSLNNVVDITNYVMTEIGHPTHVFDYDRIMTHKLIIRKAKNNEEIVTLDEKKYLLSDEDVIIDDGTGRVIDLPGIMGTANSVVTKETKRIIFFIESNSPVAIRRSSMRYGIRTVAATINEKAPDPELVEVALIKGIDLFKEMAGAKVSGGIIDIFPKKPTNTIININLEYINKKIGVVISLEQVVKILKGLQFDVKVTKESILNIKVPSFRRNDVLIREDIIEEIARIYGYHNLPNNLSPARYVKQPKEFEDLFVNTNKIKLFLKHIGLHEVLNYSMISLSMIHNFGLNEKQHLYLSNVLSEDIKYLRITLLPSLVKNIKTNEGRQKIMRFFELAKVYKPKTNSLPEESYKLGIALNTSFDDLKGVVEALLDELHIDQYAFNRSSSPYFSTTQAALFIKGEEVGLLGKLKPSYQESNLLSYECMLAEIDFDRLIHHVKQVSNYKPLHPFAIIKLDTSFILSSTLSYEQFRDKAFKMSNLLNKVEVVDRYKNKVTIRLYFSSPHKNITEGEAKEALQLINPSRG</sequence>
<dbReference type="InterPro" id="IPR020825">
    <property type="entry name" value="Phe-tRNA_synthase-like_B3/B4"/>
</dbReference>
<keyword evidence="7" id="KW-0547">Nucleotide-binding</keyword>
<dbReference type="GO" id="GO:0009328">
    <property type="term" value="C:phenylalanine-tRNA ligase complex"/>
    <property type="evidence" value="ECO:0007669"/>
    <property type="project" value="TreeGrafter"/>
</dbReference>
<dbReference type="GO" id="GO:0003723">
    <property type="term" value="F:RNA binding"/>
    <property type="evidence" value="ECO:0007669"/>
    <property type="project" value="InterPro"/>
</dbReference>
<comment type="cofactor">
    <cofactor evidence="1">
        <name>Mg(2+)</name>
        <dbReference type="ChEBI" id="CHEBI:18420"/>
    </cofactor>
</comment>
<reference evidence="15 16" key="1">
    <citation type="journal article" date="2016" name="Nat. Commun.">
        <title>Thousands of microbial genomes shed light on interconnected biogeochemical processes in an aquifer system.</title>
        <authorList>
            <person name="Anantharaman K."/>
            <person name="Brown C.T."/>
            <person name="Hug L.A."/>
            <person name="Sharon I."/>
            <person name="Castelle C.J."/>
            <person name="Probst A.J."/>
            <person name="Thomas B.C."/>
            <person name="Singh A."/>
            <person name="Wilkins M.J."/>
            <person name="Karaoz U."/>
            <person name="Brodie E.L."/>
            <person name="Williams K.H."/>
            <person name="Hubbard S.S."/>
            <person name="Banfield J.F."/>
        </authorList>
    </citation>
    <scope>NUCLEOTIDE SEQUENCE [LARGE SCALE GENOMIC DNA]</scope>
</reference>
<comment type="catalytic activity">
    <reaction evidence="13">
        <text>tRNA(Phe) + L-phenylalanine + ATP = L-phenylalanyl-tRNA(Phe) + AMP + diphosphate + H(+)</text>
        <dbReference type="Rhea" id="RHEA:19413"/>
        <dbReference type="Rhea" id="RHEA-COMP:9668"/>
        <dbReference type="Rhea" id="RHEA-COMP:9699"/>
        <dbReference type="ChEBI" id="CHEBI:15378"/>
        <dbReference type="ChEBI" id="CHEBI:30616"/>
        <dbReference type="ChEBI" id="CHEBI:33019"/>
        <dbReference type="ChEBI" id="CHEBI:58095"/>
        <dbReference type="ChEBI" id="CHEBI:78442"/>
        <dbReference type="ChEBI" id="CHEBI:78531"/>
        <dbReference type="ChEBI" id="CHEBI:456215"/>
        <dbReference type="EC" id="6.1.1.20"/>
    </reaction>
</comment>
<evidence type="ECO:0000256" key="10">
    <source>
        <dbReference type="ARBA" id="ARBA00022917"/>
    </source>
</evidence>
<name>A0A1F7L0J7_9BACT</name>
<dbReference type="GO" id="GO:0006432">
    <property type="term" value="P:phenylalanyl-tRNA aminoacylation"/>
    <property type="evidence" value="ECO:0007669"/>
    <property type="project" value="InterPro"/>
</dbReference>
<dbReference type="Gene3D" id="3.30.930.10">
    <property type="entry name" value="Bira Bifunctional Protein, Domain 2"/>
    <property type="match status" value="1"/>
</dbReference>
<dbReference type="InterPro" id="IPR005147">
    <property type="entry name" value="tRNA_synthase_B5-dom"/>
</dbReference>
<evidence type="ECO:0000256" key="13">
    <source>
        <dbReference type="ARBA" id="ARBA00049255"/>
    </source>
</evidence>
<dbReference type="InterPro" id="IPR041616">
    <property type="entry name" value="PheRS_beta_core"/>
</dbReference>
<comment type="subunit">
    <text evidence="3">Tetramer of two alpha and two beta subunits.</text>
</comment>
<dbReference type="InterPro" id="IPR005146">
    <property type="entry name" value="B3/B4_tRNA-bd"/>
</dbReference>
<dbReference type="Proteomes" id="UP000177050">
    <property type="component" value="Unassembled WGS sequence"/>
</dbReference>
<dbReference type="Pfam" id="PF17759">
    <property type="entry name" value="tRNA_synthFbeta"/>
    <property type="match status" value="1"/>
</dbReference>
<dbReference type="InterPro" id="IPR036690">
    <property type="entry name" value="Fdx_antiC-bd_sf"/>
</dbReference>
<dbReference type="AlphaFoldDB" id="A0A1F7L0J7"/>
<dbReference type="SUPFAM" id="SSF46955">
    <property type="entry name" value="Putative DNA-binding domain"/>
    <property type="match status" value="2"/>
</dbReference>
<dbReference type="InterPro" id="IPR045060">
    <property type="entry name" value="Phe-tRNA-ligase_IIc_bsu"/>
</dbReference>
<comment type="caution">
    <text evidence="15">The sequence shown here is derived from an EMBL/GenBank/DDBJ whole genome shotgun (WGS) entry which is preliminary data.</text>
</comment>
<dbReference type="Gene3D" id="3.30.56.10">
    <property type="match status" value="2"/>
</dbReference>
<proteinExistence type="inferred from homology"/>
<dbReference type="SUPFAM" id="SSF54991">
    <property type="entry name" value="Anticodon-binding domain of PheRS"/>
    <property type="match status" value="1"/>
</dbReference>
<dbReference type="InterPro" id="IPR009061">
    <property type="entry name" value="DNA-bd_dom_put_sf"/>
</dbReference>
<gene>
    <name evidence="15" type="ORF">A3K52_02555</name>
</gene>
<accession>A0A1F7L0J7</accession>
<keyword evidence="8" id="KW-0067">ATP-binding</keyword>
<evidence type="ECO:0000256" key="6">
    <source>
        <dbReference type="ARBA" id="ARBA00022723"/>
    </source>
</evidence>
<evidence type="ECO:0000256" key="12">
    <source>
        <dbReference type="ARBA" id="ARBA00033189"/>
    </source>
</evidence>
<dbReference type="SMART" id="SM00874">
    <property type="entry name" value="B5"/>
    <property type="match status" value="1"/>
</dbReference>
<keyword evidence="10" id="KW-0648">Protein biosynthesis</keyword>
<dbReference type="NCBIfam" id="TIGR00472">
    <property type="entry name" value="pheT_bact"/>
    <property type="match status" value="1"/>
</dbReference>
<dbReference type="Gene3D" id="3.50.40.10">
    <property type="entry name" value="Phenylalanyl-trna Synthetase, Chain B, domain 3"/>
    <property type="match status" value="1"/>
</dbReference>
<evidence type="ECO:0000256" key="3">
    <source>
        <dbReference type="ARBA" id="ARBA00011209"/>
    </source>
</evidence>
<dbReference type="SUPFAM" id="SSF56037">
    <property type="entry name" value="PheT/TilS domain"/>
    <property type="match status" value="1"/>
</dbReference>
<evidence type="ECO:0000256" key="8">
    <source>
        <dbReference type="ARBA" id="ARBA00022840"/>
    </source>
</evidence>
<dbReference type="PANTHER" id="PTHR10947">
    <property type="entry name" value="PHENYLALANYL-TRNA SYNTHETASE BETA CHAIN AND LEUCINE-RICH REPEAT-CONTAINING PROTEIN 47"/>
    <property type="match status" value="1"/>
</dbReference>
<dbReference type="GO" id="GO:0004826">
    <property type="term" value="F:phenylalanine-tRNA ligase activity"/>
    <property type="evidence" value="ECO:0007669"/>
    <property type="project" value="UniProtKB-EC"/>
</dbReference>
<evidence type="ECO:0000259" key="14">
    <source>
        <dbReference type="PROSITE" id="PS51483"/>
    </source>
</evidence>
<evidence type="ECO:0000256" key="5">
    <source>
        <dbReference type="ARBA" id="ARBA00022598"/>
    </source>
</evidence>
<dbReference type="PROSITE" id="PS51483">
    <property type="entry name" value="B5"/>
    <property type="match status" value="1"/>
</dbReference>
<dbReference type="Pfam" id="PF03483">
    <property type="entry name" value="B3_4"/>
    <property type="match status" value="1"/>
</dbReference>
<dbReference type="EC" id="6.1.1.20" evidence="4"/>
<evidence type="ECO:0000256" key="9">
    <source>
        <dbReference type="ARBA" id="ARBA00022842"/>
    </source>
</evidence>
<evidence type="ECO:0000256" key="4">
    <source>
        <dbReference type="ARBA" id="ARBA00012814"/>
    </source>
</evidence>
<keyword evidence="6" id="KW-0479">Metal-binding</keyword>
<evidence type="ECO:0000256" key="7">
    <source>
        <dbReference type="ARBA" id="ARBA00022741"/>
    </source>
</evidence>
<keyword evidence="5 15" id="KW-0436">Ligase</keyword>